<dbReference type="PANTHER" id="PTHR16515">
    <property type="entry name" value="PR DOMAIN ZINC FINGER PROTEIN"/>
    <property type="match status" value="1"/>
</dbReference>
<evidence type="ECO:0000256" key="5">
    <source>
        <dbReference type="ARBA" id="ARBA00022833"/>
    </source>
</evidence>
<evidence type="ECO:0000256" key="2">
    <source>
        <dbReference type="ARBA" id="ARBA00022723"/>
    </source>
</evidence>
<keyword evidence="2" id="KW-0479">Metal-binding</keyword>
<reference evidence="11 12" key="1">
    <citation type="submission" date="2024-02" db="EMBL/GenBank/DDBJ databases">
        <authorList>
            <person name="Daric V."/>
            <person name="Darras S."/>
        </authorList>
    </citation>
    <scope>NUCLEOTIDE SEQUENCE [LARGE SCALE GENOMIC DNA]</scope>
</reference>
<dbReference type="PROSITE" id="PS00028">
    <property type="entry name" value="ZINC_FINGER_C2H2_1"/>
    <property type="match status" value="6"/>
</dbReference>
<dbReference type="SUPFAM" id="SSF57667">
    <property type="entry name" value="beta-beta-alpha zinc fingers"/>
    <property type="match status" value="3"/>
</dbReference>
<evidence type="ECO:0000256" key="4">
    <source>
        <dbReference type="ARBA" id="ARBA00022771"/>
    </source>
</evidence>
<dbReference type="Pfam" id="PF13912">
    <property type="entry name" value="zf-C2H2_6"/>
    <property type="match status" value="1"/>
</dbReference>
<keyword evidence="7" id="KW-0804">Transcription</keyword>
<keyword evidence="3" id="KW-0677">Repeat</keyword>
<evidence type="ECO:0000256" key="7">
    <source>
        <dbReference type="ARBA" id="ARBA00023163"/>
    </source>
</evidence>
<evidence type="ECO:0000313" key="11">
    <source>
        <dbReference type="EMBL" id="CAK8695467.1"/>
    </source>
</evidence>
<dbReference type="Gene3D" id="3.30.160.60">
    <property type="entry name" value="Classic Zinc Finger"/>
    <property type="match status" value="5"/>
</dbReference>
<evidence type="ECO:0000256" key="1">
    <source>
        <dbReference type="ARBA" id="ARBA00004123"/>
    </source>
</evidence>
<dbReference type="InterPro" id="IPR036236">
    <property type="entry name" value="Znf_C2H2_sf"/>
</dbReference>
<dbReference type="InterPro" id="IPR013087">
    <property type="entry name" value="Znf_C2H2_type"/>
</dbReference>
<evidence type="ECO:0000256" key="6">
    <source>
        <dbReference type="ARBA" id="ARBA00023015"/>
    </source>
</evidence>
<dbReference type="InterPro" id="IPR050331">
    <property type="entry name" value="Zinc_finger"/>
</dbReference>
<keyword evidence="8" id="KW-0539">Nucleus</keyword>
<evidence type="ECO:0000256" key="3">
    <source>
        <dbReference type="ARBA" id="ARBA00022737"/>
    </source>
</evidence>
<comment type="caution">
    <text evidence="11">The sequence shown here is derived from an EMBL/GenBank/DDBJ whole genome shotgun (WGS) entry which is preliminary data.</text>
</comment>
<dbReference type="Pfam" id="PF21549">
    <property type="entry name" value="PRDM2_PR"/>
    <property type="match status" value="1"/>
</dbReference>
<dbReference type="PANTHER" id="PTHR16515:SF49">
    <property type="entry name" value="GASTRULA ZINC FINGER PROTEIN XLCGF49.1-LIKE-RELATED"/>
    <property type="match status" value="1"/>
</dbReference>
<dbReference type="InterPro" id="IPR001214">
    <property type="entry name" value="SET_dom"/>
</dbReference>
<keyword evidence="5" id="KW-0862">Zinc</keyword>
<keyword evidence="12" id="KW-1185">Reference proteome</keyword>
<keyword evidence="4 9" id="KW-0863">Zinc-finger</keyword>
<proteinExistence type="predicted"/>
<dbReference type="PROSITE" id="PS50157">
    <property type="entry name" value="ZINC_FINGER_C2H2_2"/>
    <property type="match status" value="6"/>
</dbReference>
<feature type="domain" description="C2H2-type" evidence="10">
    <location>
        <begin position="288"/>
        <end position="315"/>
    </location>
</feature>
<dbReference type="Proteomes" id="UP001642483">
    <property type="component" value="Unassembled WGS sequence"/>
</dbReference>
<evidence type="ECO:0000259" key="10">
    <source>
        <dbReference type="PROSITE" id="PS50157"/>
    </source>
</evidence>
<dbReference type="SMART" id="SM00355">
    <property type="entry name" value="ZnF_C2H2"/>
    <property type="match status" value="7"/>
</dbReference>
<evidence type="ECO:0000313" key="12">
    <source>
        <dbReference type="Proteomes" id="UP001642483"/>
    </source>
</evidence>
<accession>A0ABP0GUQ4</accession>
<sequence>MIIVVDTLVKWNTEDRARRTCPAGITIGPSHAFPGGLGVWTEKDFEKDSIFGPLEGDLVDIKNLTQLTLAVQEGYAWQIYTDGELSHCIDGSDEKKSNWLRYVKFARSKEESNVIAFEQLGKVYHGTTKPIVSGTEILVAEEPQFYATPSKKRKESRKSTGEIICTKLHIDDIIPCDECAKVFFSGRALFRHLESKQAETLCEKLHERKLRAPADEAASPSVSQDVLLQDEKHFMCKTCKKGFASKKHLRVHELTHQTYPCKQCDKEFSQSGFLKRHVHLVHEKHLKYACSLCDAKFGQAWYLKRHMTKHSGVRTHNCPHCGKKFKRADVLKIHERTHTGEQPYKCKYCLMSFRNRTSHLEHTQRKHTHDFPHICSKCKKGYCQKRDLAKHEKKCH</sequence>
<dbReference type="Gene3D" id="2.170.270.10">
    <property type="entry name" value="SET domain"/>
    <property type="match status" value="1"/>
</dbReference>
<protein>
    <recommendedName>
        <fullName evidence="10">C2H2-type domain-containing protein</fullName>
    </recommendedName>
</protein>
<feature type="domain" description="C2H2-type" evidence="10">
    <location>
        <begin position="316"/>
        <end position="343"/>
    </location>
</feature>
<evidence type="ECO:0000256" key="8">
    <source>
        <dbReference type="ARBA" id="ARBA00023242"/>
    </source>
</evidence>
<organism evidence="11 12">
    <name type="scientific">Clavelina lepadiformis</name>
    <name type="common">Light-bulb sea squirt</name>
    <name type="synonym">Ascidia lepadiformis</name>
    <dbReference type="NCBI Taxonomy" id="159417"/>
    <lineage>
        <taxon>Eukaryota</taxon>
        <taxon>Metazoa</taxon>
        <taxon>Chordata</taxon>
        <taxon>Tunicata</taxon>
        <taxon>Ascidiacea</taxon>
        <taxon>Aplousobranchia</taxon>
        <taxon>Clavelinidae</taxon>
        <taxon>Clavelina</taxon>
    </lineage>
</organism>
<feature type="domain" description="C2H2-type" evidence="10">
    <location>
        <begin position="344"/>
        <end position="372"/>
    </location>
</feature>
<dbReference type="EMBL" id="CAWYQH010000152">
    <property type="protein sequence ID" value="CAK8695467.1"/>
    <property type="molecule type" value="Genomic_DNA"/>
</dbReference>
<feature type="domain" description="C2H2-type" evidence="10">
    <location>
        <begin position="259"/>
        <end position="282"/>
    </location>
</feature>
<dbReference type="Pfam" id="PF00096">
    <property type="entry name" value="zf-C2H2"/>
    <property type="match status" value="4"/>
</dbReference>
<feature type="domain" description="C2H2-type" evidence="10">
    <location>
        <begin position="373"/>
        <end position="396"/>
    </location>
</feature>
<dbReference type="InterPro" id="IPR046341">
    <property type="entry name" value="SET_dom_sf"/>
</dbReference>
<comment type="subcellular location">
    <subcellularLocation>
        <location evidence="1">Nucleus</location>
    </subcellularLocation>
</comment>
<keyword evidence="6" id="KW-0805">Transcription regulation</keyword>
<gene>
    <name evidence="11" type="ORF">CVLEPA_LOCUS28740</name>
</gene>
<name>A0ABP0GUQ4_CLALP</name>
<feature type="domain" description="C2H2-type" evidence="10">
    <location>
        <begin position="234"/>
        <end position="256"/>
    </location>
</feature>
<evidence type="ECO:0000256" key="9">
    <source>
        <dbReference type="PROSITE-ProRule" id="PRU00042"/>
    </source>
</evidence>